<evidence type="ECO:0000313" key="3">
    <source>
        <dbReference type="Proteomes" id="UP001199314"/>
    </source>
</evidence>
<dbReference type="Gene3D" id="3.90.1300.10">
    <property type="entry name" value="Amidase signature (AS) domain"/>
    <property type="match status" value="1"/>
</dbReference>
<feature type="domain" description="Amidase" evidence="1">
    <location>
        <begin position="110"/>
        <end position="385"/>
    </location>
</feature>
<comment type="caution">
    <text evidence="2">The sequence shown here is derived from an EMBL/GenBank/DDBJ whole genome shotgun (WGS) entry which is preliminary data.</text>
</comment>
<protein>
    <submittedName>
        <fullName evidence="2">Amidase</fullName>
    </submittedName>
</protein>
<organism evidence="2 3">
    <name type="scientific">Psychroflexus longus</name>
    <dbReference type="NCBI Taxonomy" id="2873596"/>
    <lineage>
        <taxon>Bacteria</taxon>
        <taxon>Pseudomonadati</taxon>
        <taxon>Bacteroidota</taxon>
        <taxon>Flavobacteriia</taxon>
        <taxon>Flavobacteriales</taxon>
        <taxon>Flavobacteriaceae</taxon>
        <taxon>Psychroflexus</taxon>
    </lineage>
</organism>
<keyword evidence="3" id="KW-1185">Reference proteome</keyword>
<evidence type="ECO:0000313" key="2">
    <source>
        <dbReference type="EMBL" id="MBZ9778054.1"/>
    </source>
</evidence>
<gene>
    <name evidence="2" type="ORF">LB452_03875</name>
</gene>
<name>A0ABS7XI04_9FLAO</name>
<reference evidence="3" key="1">
    <citation type="submission" date="2023-07" db="EMBL/GenBank/DDBJ databases">
        <title>Novel species isolated from saline lakes on Tibetan Plateau.</title>
        <authorList>
            <person name="Lu H."/>
        </authorList>
    </citation>
    <scope>NUCLEOTIDE SEQUENCE [LARGE SCALE GENOMIC DNA]</scope>
    <source>
        <strain evidence="3">CAK8W</strain>
    </source>
</reference>
<dbReference type="PANTHER" id="PTHR42678">
    <property type="entry name" value="AMIDASE"/>
    <property type="match status" value="1"/>
</dbReference>
<accession>A0ABS7XI04</accession>
<evidence type="ECO:0000259" key="1">
    <source>
        <dbReference type="Pfam" id="PF01425"/>
    </source>
</evidence>
<dbReference type="EMBL" id="JAIQZE010000003">
    <property type="protein sequence ID" value="MBZ9778054.1"/>
    <property type="molecule type" value="Genomic_DNA"/>
</dbReference>
<dbReference type="InterPro" id="IPR023631">
    <property type="entry name" value="Amidase_dom"/>
</dbReference>
<dbReference type="PROSITE" id="PS51257">
    <property type="entry name" value="PROKAR_LIPOPROTEIN"/>
    <property type="match status" value="1"/>
</dbReference>
<dbReference type="InterPro" id="IPR036928">
    <property type="entry name" value="AS_sf"/>
</dbReference>
<dbReference type="Pfam" id="PF01425">
    <property type="entry name" value="Amidase"/>
    <property type="match status" value="1"/>
</dbReference>
<dbReference type="PANTHER" id="PTHR42678:SF34">
    <property type="entry name" value="OS04G0183300 PROTEIN"/>
    <property type="match status" value="1"/>
</dbReference>
<sequence>MLKNSSILLILLSFFSLISCKKEDFPEFQTWVPYDETGLIKSNENNESERLRYKLIQSKVSDRNELITNITSQLSGFSEEKYMELSPLILDQGIQTLQDHISDGKISYKELTQWYLYRIAKFESDKALSLNAMISINPEVVMQAEKLDNSKSSIKHPIYGMPIILKDNINTKNMPTTAGAVALKNNQPENDAEIVANIKSYGGLILGKANLSEWANFLCDGCPNGYSAIGGQTLNPYGIREFDTGGSSSGSAVAIAANYAAAAVGSETSGSILSPSSQQSAVGLKPTVGILSQDGIVPISSTLDTPGPITRNLKDNSILFSAMASASDEDFGSKVPWEIQSRKDLKGVRFGAYESYSENPLYKKALEELRSLGAEVIEIDPEAMSFEGFLELLSGDMKIDLENYLSIYSSDNIKIKTTSDVMKFNLEDSTLRIPYGQARFEGIEELDLSETELIEIRQKLLLAGIDYFEKPMQKNNLNAILSINNYNAGQAAAAKYPALTVPMGYNEDGEPEGLTFITKPYLESDIYSFAKLYEKVSNQRKSPEKYLK</sequence>
<dbReference type="SUPFAM" id="SSF75304">
    <property type="entry name" value="Amidase signature (AS) enzymes"/>
    <property type="match status" value="1"/>
</dbReference>
<dbReference type="RefSeq" id="WP_224460412.1">
    <property type="nucleotide sequence ID" value="NZ_JAIQZE010000003.1"/>
</dbReference>
<proteinExistence type="predicted"/>
<dbReference type="Proteomes" id="UP001199314">
    <property type="component" value="Unassembled WGS sequence"/>
</dbReference>